<protein>
    <submittedName>
        <fullName evidence="1">Uncharacterized protein</fullName>
    </submittedName>
</protein>
<reference evidence="1" key="2">
    <citation type="submission" date="2021-01" db="UniProtKB">
        <authorList>
            <consortium name="EnsemblPlants"/>
        </authorList>
    </citation>
    <scope>IDENTIFICATION</scope>
</reference>
<sequence>MAMEFANSVSYGLKLSKRIYYGKDMPAPPVEVPSMTRSASSVSGSEKEVVVVETALYMPAAPMVYAVVPDPEVVDNPDIPSYQPYVYGRCVPPALIPLNMHGVAMEIESVLDTAFVAVSGTWRVHCVMAGQRCDCRIAVPMGEQAIY</sequence>
<keyword evidence="2" id="KW-1185">Reference proteome</keyword>
<dbReference type="OMA" id="PLACNNR"/>
<dbReference type="PANTHER" id="PTHR46503:SF9">
    <property type="entry name" value="INTER ALPHA-TRYPSIN INHIBITOR, HEAVY CHAIN-LIKE PROTEIN"/>
    <property type="match status" value="1"/>
</dbReference>
<dbReference type="EMBL" id="LRBV02000005">
    <property type="status" value="NOT_ANNOTATED_CDS"/>
    <property type="molecule type" value="Genomic_DNA"/>
</dbReference>
<dbReference type="Proteomes" id="UP000594261">
    <property type="component" value="Chromosome 5"/>
</dbReference>
<dbReference type="AlphaFoldDB" id="A0A7N2LMH1"/>
<name>A0A7N2LMH1_QUELO</name>
<accession>A0A7N2LMH1</accession>
<reference evidence="1 2" key="1">
    <citation type="journal article" date="2016" name="G3 (Bethesda)">
        <title>First Draft Assembly and Annotation of the Genome of a California Endemic Oak Quercus lobata Nee (Fagaceae).</title>
        <authorList>
            <person name="Sork V.L."/>
            <person name="Fitz-Gibbon S.T."/>
            <person name="Puiu D."/>
            <person name="Crepeau M."/>
            <person name="Gugger P.F."/>
            <person name="Sherman R."/>
            <person name="Stevens K."/>
            <person name="Langley C.H."/>
            <person name="Pellegrini M."/>
            <person name="Salzberg S.L."/>
        </authorList>
    </citation>
    <scope>NUCLEOTIDE SEQUENCE [LARGE SCALE GENOMIC DNA]</scope>
    <source>
        <strain evidence="1 2">cv. SW786</strain>
    </source>
</reference>
<evidence type="ECO:0000313" key="1">
    <source>
        <dbReference type="EnsemblPlants" id="QL05p003927:mrna"/>
    </source>
</evidence>
<dbReference type="InParanoid" id="A0A7N2LMH1"/>
<evidence type="ECO:0000313" key="2">
    <source>
        <dbReference type="Proteomes" id="UP000594261"/>
    </source>
</evidence>
<dbReference type="EnsemblPlants" id="QL05p003927:mrna">
    <property type="protein sequence ID" value="QL05p003927:mrna"/>
    <property type="gene ID" value="QL05p003927"/>
</dbReference>
<dbReference type="Gramene" id="QL05p003927:mrna">
    <property type="protein sequence ID" value="QL05p003927:mrna"/>
    <property type="gene ID" value="QL05p003927"/>
</dbReference>
<dbReference type="PANTHER" id="PTHR46503">
    <property type="entry name" value="INTER-ALPHA-TRYPSIN INHIBITOR HEAVY CHAIN-LIKE PROTEIN"/>
    <property type="match status" value="1"/>
</dbReference>
<organism evidence="1 2">
    <name type="scientific">Quercus lobata</name>
    <name type="common">Valley oak</name>
    <dbReference type="NCBI Taxonomy" id="97700"/>
    <lineage>
        <taxon>Eukaryota</taxon>
        <taxon>Viridiplantae</taxon>
        <taxon>Streptophyta</taxon>
        <taxon>Embryophyta</taxon>
        <taxon>Tracheophyta</taxon>
        <taxon>Spermatophyta</taxon>
        <taxon>Magnoliopsida</taxon>
        <taxon>eudicotyledons</taxon>
        <taxon>Gunneridae</taxon>
        <taxon>Pentapetalae</taxon>
        <taxon>rosids</taxon>
        <taxon>fabids</taxon>
        <taxon>Fagales</taxon>
        <taxon>Fagaceae</taxon>
        <taxon>Quercus</taxon>
    </lineage>
</organism>
<proteinExistence type="predicted"/>